<sequence length="1391" mass="150898">MAVVLALITAVLVAREFERGRERAAAELRSVAGLRAAQVDSWLRERRNIARFLVPSQLLADLQARFGGPRDAQAQAALTASMAQLREIARAEEVLLLGADGSPLQTRAPDAVGIGPELREAVHQAITSGEVQQTTLYRSGGPQGQLMLDIVLPLAATGTPARAAVAIRLDPRRDLFPLLSVWPTPRASAESMLWRRDGEQMVALSDLARVPDAALRVSRPVSQPDFVLGRVVAGLAEAGRPLRGRDYRGEPVTGVSLPLAVPGWWLMLEIDQSEIDATARRSAAASVALLALALLAIYATARSVANRQALAQAERERAEERERLRTLQMLDVIADNAGEAIFAKDLEGRYLFVNRVTCERSGFSREAMLGQRDAAIFPPEVAADIQANDREVLDGGEAVHFEQRLPTPAGERHFVVSKAALRDGSGRIVGLVGVASDVTDTRRGEQALRESEARFRSVFEVLNEGIVVRAPDGRIVDANPAAERLLQQPVDWLRGRDVRHIGWEPIDAASEPALQAVESLAGLGGEARDLELQLRGPDGALRWFRLNAEPVHAPDDGRLLAVVTSLDDVTERRNTTEELRRHRLHLQHLVEERTLELKRAIAGLAEAERSARMIADSLPGLVAYWDRELRCQFANRGYCEWFGLQPEEIIGRPMAELLGADYVQRQQEHIVATYAGDMQRLERSITRQGEPKDLLVHYVPDRRSDGQVSGFYVMAIDITAQKRAETALQQANEELVVSRDRAEAASRSKSAFLANISHEIRTPMNAIIGLAHLLLRDAGDATERERLGKIRSQAQHLLQILNDVLDLSKIEAGRFELETIPFSLDTLLARAFQTVSTDAQRKQIELVLDTDSVPDRLVGDPTRLMQALLNLLSNAVKFTERGWVRVQANRMQEREGQVLIAFNVSDTGSGIPRERLGSLFQAFEQVDSSTSRRHGGTGLGLALTRHLATMMGGEAGAESEPGVGSRFWFSAWLTLDASGSAANTRLTGLRALLADDLPEAREALTDRLRRLGLAVDAFGSGEAAIDGARAAAEAGRRYDLLLLDWRMAELDGIQTLHRLRALPATAEAPALLVTAFDDEAMHREAEAAKFAAVLLKPITASTLHDTLQRVLRGDAEPLPASAAGQAESLLRTRGTGAPVLLVEDNPINQEVALELLRAVGLEVDLAPNGREAVRMGRARHYAAVLMDMQMPEMDGLEATRELRRGGYAGPILAMTANAFGEDRAACLEAGMNDHVAKPVDPEALYASLLRWLPATAPPPTAPASRPAPGSGFAERLAAVEEIDVAAALRLVGGRPNVLERLARRFAEVYAAGMPALVAAGGDERLPSWAGAAHSLHGACGAIGAQALQTLAREVEHAARAAEGAAALEAQARTLHERVQALAAQLQGLLDA</sequence>
<reference evidence="20" key="1">
    <citation type="submission" date="2017-08" db="EMBL/GenBank/DDBJ databases">
        <authorList>
            <person name="Imhoff J.F."/>
            <person name="Rahn T."/>
            <person name="Kuenzel S."/>
            <person name="Neulinger S.C."/>
        </authorList>
    </citation>
    <scope>NUCLEOTIDE SEQUENCE</scope>
    <source>
        <strain evidence="20">IM 151</strain>
    </source>
</reference>
<feature type="domain" description="PAC" evidence="18">
    <location>
        <begin position="399"/>
        <end position="450"/>
    </location>
</feature>
<dbReference type="SMART" id="SM00091">
    <property type="entry name" value="PAS"/>
    <property type="match status" value="3"/>
</dbReference>
<feature type="coiled-coil region" evidence="14">
    <location>
        <begin position="301"/>
        <end position="330"/>
    </location>
</feature>
<keyword evidence="6" id="KW-0812">Transmembrane</keyword>
<dbReference type="SUPFAM" id="SSF47226">
    <property type="entry name" value="Histidine-containing phosphotransfer domain, HPT domain"/>
    <property type="match status" value="1"/>
</dbReference>
<keyword evidence="20" id="KW-0418">Kinase</keyword>
<dbReference type="Gene3D" id="3.30.450.20">
    <property type="entry name" value="PAS domain"/>
    <property type="match status" value="3"/>
</dbReference>
<dbReference type="InterPro" id="IPR001610">
    <property type="entry name" value="PAC"/>
</dbReference>
<dbReference type="InterPro" id="IPR011006">
    <property type="entry name" value="CheY-like_superfamily"/>
</dbReference>
<keyword evidence="14" id="KW-0175">Coiled coil</keyword>
<dbReference type="Gene3D" id="3.40.50.2300">
    <property type="match status" value="2"/>
</dbReference>
<keyword evidence="7" id="KW-0547">Nucleotide-binding</keyword>
<dbReference type="InterPro" id="IPR000700">
    <property type="entry name" value="PAS-assoc_C"/>
</dbReference>
<name>A0ABS1DWL8_RUBGE</name>
<dbReference type="SMART" id="SM00388">
    <property type="entry name" value="HisKA"/>
    <property type="match status" value="1"/>
</dbReference>
<feature type="domain" description="PAS" evidence="17">
    <location>
        <begin position="326"/>
        <end position="396"/>
    </location>
</feature>
<dbReference type="InterPro" id="IPR004358">
    <property type="entry name" value="Sig_transdc_His_kin-like_C"/>
</dbReference>
<dbReference type="SUPFAM" id="SSF55874">
    <property type="entry name" value="ATPase domain of HSP90 chaperone/DNA topoisomerase II/histidine kinase"/>
    <property type="match status" value="1"/>
</dbReference>
<evidence type="ECO:0000256" key="13">
    <source>
        <dbReference type="PROSITE-ProRule" id="PRU00169"/>
    </source>
</evidence>
<keyword evidence="5 13" id="KW-0597">Phosphoprotein</keyword>
<dbReference type="InterPro" id="IPR003661">
    <property type="entry name" value="HisK_dim/P_dom"/>
</dbReference>
<keyword evidence="10" id="KW-0902">Two-component regulatory system</keyword>
<dbReference type="Proteomes" id="UP001041814">
    <property type="component" value="Unassembled WGS sequence"/>
</dbReference>
<dbReference type="CDD" id="cd00130">
    <property type="entry name" value="PAS"/>
    <property type="match status" value="3"/>
</dbReference>
<dbReference type="NCBIfam" id="TIGR00229">
    <property type="entry name" value="sensory_box"/>
    <property type="match status" value="3"/>
</dbReference>
<evidence type="ECO:0000256" key="5">
    <source>
        <dbReference type="ARBA" id="ARBA00022553"/>
    </source>
</evidence>
<dbReference type="Pfam" id="PF13426">
    <property type="entry name" value="PAS_9"/>
    <property type="match status" value="1"/>
</dbReference>
<feature type="domain" description="PAS" evidence="17">
    <location>
        <begin position="607"/>
        <end position="688"/>
    </location>
</feature>
<evidence type="ECO:0000256" key="8">
    <source>
        <dbReference type="ARBA" id="ARBA00022840"/>
    </source>
</evidence>
<dbReference type="CDD" id="cd00082">
    <property type="entry name" value="HisKA"/>
    <property type="match status" value="1"/>
</dbReference>
<evidence type="ECO:0000259" key="15">
    <source>
        <dbReference type="PROSITE" id="PS50109"/>
    </source>
</evidence>
<dbReference type="EC" id="2.7.13.3" evidence="3"/>
<protein>
    <recommendedName>
        <fullName evidence="3">histidine kinase</fullName>
        <ecNumber evidence="3">2.7.13.3</ecNumber>
    </recommendedName>
</protein>
<evidence type="ECO:0000259" key="18">
    <source>
        <dbReference type="PROSITE" id="PS50113"/>
    </source>
</evidence>
<evidence type="ECO:0000256" key="9">
    <source>
        <dbReference type="ARBA" id="ARBA00022989"/>
    </source>
</evidence>
<evidence type="ECO:0000256" key="14">
    <source>
        <dbReference type="SAM" id="Coils"/>
    </source>
</evidence>
<dbReference type="PROSITE" id="PS50113">
    <property type="entry name" value="PAC"/>
    <property type="match status" value="3"/>
</dbReference>
<dbReference type="SMART" id="SM00086">
    <property type="entry name" value="PAC"/>
    <property type="match status" value="3"/>
</dbReference>
<organism evidence="20 21">
    <name type="scientific">Rubrivivax gelatinosus</name>
    <name type="common">Rhodocyclus gelatinosus</name>
    <name type="synonym">Rhodopseudomonas gelatinosa</name>
    <dbReference type="NCBI Taxonomy" id="28068"/>
    <lineage>
        <taxon>Bacteria</taxon>
        <taxon>Pseudomonadati</taxon>
        <taxon>Pseudomonadota</taxon>
        <taxon>Betaproteobacteria</taxon>
        <taxon>Burkholderiales</taxon>
        <taxon>Sphaerotilaceae</taxon>
        <taxon>Rubrivivax</taxon>
    </lineage>
</organism>
<dbReference type="CDD" id="cd16922">
    <property type="entry name" value="HATPase_EvgS-ArcB-TorS-like"/>
    <property type="match status" value="1"/>
</dbReference>
<keyword evidence="8" id="KW-0067">ATP-binding</keyword>
<evidence type="ECO:0000256" key="2">
    <source>
        <dbReference type="ARBA" id="ARBA00004651"/>
    </source>
</evidence>
<feature type="domain" description="PAC" evidence="18">
    <location>
        <begin position="674"/>
        <end position="730"/>
    </location>
</feature>
<proteinExistence type="predicted"/>
<keyword evidence="20" id="KW-0808">Transferase</keyword>
<comment type="caution">
    <text evidence="20">The sequence shown here is derived from an EMBL/GenBank/DDBJ whole genome shotgun (WGS) entry which is preliminary data.</text>
</comment>
<keyword evidence="9" id="KW-1133">Transmembrane helix</keyword>
<evidence type="ECO:0000259" key="17">
    <source>
        <dbReference type="PROSITE" id="PS50112"/>
    </source>
</evidence>
<dbReference type="Pfam" id="PF02518">
    <property type="entry name" value="HATPase_c"/>
    <property type="match status" value="1"/>
</dbReference>
<feature type="domain" description="PAC" evidence="18">
    <location>
        <begin position="528"/>
        <end position="581"/>
    </location>
</feature>
<keyword evidence="4" id="KW-1003">Cell membrane</keyword>
<dbReference type="InterPro" id="IPR036641">
    <property type="entry name" value="HPT_dom_sf"/>
</dbReference>
<dbReference type="InterPro" id="IPR001789">
    <property type="entry name" value="Sig_transdc_resp-reg_receiver"/>
</dbReference>
<comment type="catalytic activity">
    <reaction evidence="1">
        <text>ATP + protein L-histidine = ADP + protein N-phospho-L-histidine.</text>
        <dbReference type="EC" id="2.7.13.3"/>
    </reaction>
</comment>
<dbReference type="Pfam" id="PF00072">
    <property type="entry name" value="Response_reg"/>
    <property type="match status" value="2"/>
</dbReference>
<comment type="subcellular location">
    <subcellularLocation>
        <location evidence="2">Cell membrane</location>
        <topology evidence="2">Multi-pass membrane protein</topology>
    </subcellularLocation>
</comment>
<dbReference type="PROSITE" id="PS50894">
    <property type="entry name" value="HPT"/>
    <property type="match status" value="1"/>
</dbReference>
<dbReference type="PANTHER" id="PTHR45339">
    <property type="entry name" value="HYBRID SIGNAL TRANSDUCTION HISTIDINE KINASE J"/>
    <property type="match status" value="1"/>
</dbReference>
<dbReference type="InterPro" id="IPR008207">
    <property type="entry name" value="Sig_transdc_His_kin_Hpt_dom"/>
</dbReference>
<dbReference type="PROSITE" id="PS50110">
    <property type="entry name" value="RESPONSE_REGULATORY"/>
    <property type="match status" value="2"/>
</dbReference>
<dbReference type="SUPFAM" id="SSF47384">
    <property type="entry name" value="Homodimeric domain of signal transducing histidine kinase"/>
    <property type="match status" value="1"/>
</dbReference>
<keyword evidence="11" id="KW-0472">Membrane</keyword>
<dbReference type="PROSITE" id="PS50109">
    <property type="entry name" value="HIS_KIN"/>
    <property type="match status" value="1"/>
</dbReference>
<dbReference type="Gene3D" id="1.20.120.160">
    <property type="entry name" value="HPT domain"/>
    <property type="match status" value="1"/>
</dbReference>
<keyword evidence="21" id="KW-1185">Reference proteome</keyword>
<feature type="domain" description="PAS" evidence="17">
    <location>
        <begin position="451"/>
        <end position="486"/>
    </location>
</feature>
<dbReference type="Pfam" id="PF00512">
    <property type="entry name" value="HisKA"/>
    <property type="match status" value="1"/>
</dbReference>
<gene>
    <name evidence="20" type="ORF">CKO43_14630</name>
</gene>
<evidence type="ECO:0000256" key="11">
    <source>
        <dbReference type="ARBA" id="ARBA00023136"/>
    </source>
</evidence>
<accession>A0ABS1DWL8</accession>
<evidence type="ECO:0000256" key="3">
    <source>
        <dbReference type="ARBA" id="ARBA00012438"/>
    </source>
</evidence>
<dbReference type="PANTHER" id="PTHR45339:SF1">
    <property type="entry name" value="HYBRID SIGNAL TRANSDUCTION HISTIDINE KINASE J"/>
    <property type="match status" value="1"/>
</dbReference>
<dbReference type="GO" id="GO:0016301">
    <property type="term" value="F:kinase activity"/>
    <property type="evidence" value="ECO:0007669"/>
    <property type="project" value="UniProtKB-KW"/>
</dbReference>
<feature type="domain" description="HPt" evidence="19">
    <location>
        <begin position="1294"/>
        <end position="1391"/>
    </location>
</feature>
<feature type="domain" description="Histidine kinase" evidence="15">
    <location>
        <begin position="755"/>
        <end position="975"/>
    </location>
</feature>
<dbReference type="Gene3D" id="1.10.287.130">
    <property type="match status" value="1"/>
</dbReference>
<evidence type="ECO:0000256" key="7">
    <source>
        <dbReference type="ARBA" id="ARBA00022741"/>
    </source>
</evidence>
<dbReference type="SUPFAM" id="SSF52172">
    <property type="entry name" value="CheY-like"/>
    <property type="match status" value="2"/>
</dbReference>
<dbReference type="Pfam" id="PF08448">
    <property type="entry name" value="PAS_4"/>
    <property type="match status" value="2"/>
</dbReference>
<dbReference type="InterPro" id="IPR003594">
    <property type="entry name" value="HATPase_dom"/>
</dbReference>
<feature type="modified residue" description="4-aspartylphosphate" evidence="13">
    <location>
        <position position="1044"/>
    </location>
</feature>
<dbReference type="Gene3D" id="3.30.565.10">
    <property type="entry name" value="Histidine kinase-like ATPase, C-terminal domain"/>
    <property type="match status" value="1"/>
</dbReference>
<evidence type="ECO:0000313" key="21">
    <source>
        <dbReference type="Proteomes" id="UP001041814"/>
    </source>
</evidence>
<feature type="domain" description="Response regulatory" evidence="16">
    <location>
        <begin position="990"/>
        <end position="1111"/>
    </location>
</feature>
<evidence type="ECO:0000256" key="6">
    <source>
        <dbReference type="ARBA" id="ARBA00022692"/>
    </source>
</evidence>
<dbReference type="CDD" id="cd17546">
    <property type="entry name" value="REC_hyHK_CKI1_RcsC-like"/>
    <property type="match status" value="2"/>
</dbReference>
<dbReference type="InterPro" id="IPR000014">
    <property type="entry name" value="PAS"/>
</dbReference>
<dbReference type="InterPro" id="IPR036890">
    <property type="entry name" value="HATPase_C_sf"/>
</dbReference>
<evidence type="ECO:0000256" key="4">
    <source>
        <dbReference type="ARBA" id="ARBA00022475"/>
    </source>
</evidence>
<evidence type="ECO:0000256" key="12">
    <source>
        <dbReference type="PROSITE-ProRule" id="PRU00110"/>
    </source>
</evidence>
<evidence type="ECO:0000259" key="16">
    <source>
        <dbReference type="PROSITE" id="PS50110"/>
    </source>
</evidence>
<feature type="domain" description="Response regulatory" evidence="16">
    <location>
        <begin position="1138"/>
        <end position="1252"/>
    </location>
</feature>
<dbReference type="PROSITE" id="PS50112">
    <property type="entry name" value="PAS"/>
    <property type="match status" value="3"/>
</dbReference>
<evidence type="ECO:0000256" key="1">
    <source>
        <dbReference type="ARBA" id="ARBA00000085"/>
    </source>
</evidence>
<dbReference type="SMART" id="SM00387">
    <property type="entry name" value="HATPase_c"/>
    <property type="match status" value="1"/>
</dbReference>
<feature type="modified residue" description="4-aspartylphosphate" evidence="13">
    <location>
        <position position="1187"/>
    </location>
</feature>
<dbReference type="SMART" id="SM00448">
    <property type="entry name" value="REC"/>
    <property type="match status" value="2"/>
</dbReference>
<dbReference type="InterPro" id="IPR036097">
    <property type="entry name" value="HisK_dim/P_sf"/>
</dbReference>
<reference evidence="20" key="2">
    <citation type="journal article" date="2020" name="Microorganisms">
        <title>Osmotic Adaptation and Compatible Solute Biosynthesis of Phototrophic Bacteria as Revealed from Genome Analyses.</title>
        <authorList>
            <person name="Imhoff J.F."/>
            <person name="Rahn T."/>
            <person name="Kunzel S."/>
            <person name="Keller A."/>
            <person name="Neulinger S.C."/>
        </authorList>
    </citation>
    <scope>NUCLEOTIDE SEQUENCE</scope>
    <source>
        <strain evidence="20">IM 151</strain>
    </source>
</reference>
<dbReference type="InterPro" id="IPR035965">
    <property type="entry name" value="PAS-like_dom_sf"/>
</dbReference>
<evidence type="ECO:0000259" key="19">
    <source>
        <dbReference type="PROSITE" id="PS50894"/>
    </source>
</evidence>
<dbReference type="InterPro" id="IPR013656">
    <property type="entry name" value="PAS_4"/>
</dbReference>
<feature type="modified residue" description="Phosphohistidine" evidence="12">
    <location>
        <position position="1333"/>
    </location>
</feature>
<dbReference type="Pfam" id="PF01627">
    <property type="entry name" value="Hpt"/>
    <property type="match status" value="1"/>
</dbReference>
<dbReference type="SUPFAM" id="SSF55785">
    <property type="entry name" value="PYP-like sensor domain (PAS domain)"/>
    <property type="match status" value="3"/>
</dbReference>
<feature type="coiled-coil region" evidence="14">
    <location>
        <begin position="721"/>
        <end position="748"/>
    </location>
</feature>
<evidence type="ECO:0000256" key="10">
    <source>
        <dbReference type="ARBA" id="ARBA00023012"/>
    </source>
</evidence>
<dbReference type="EMBL" id="NRRU01000053">
    <property type="protein sequence ID" value="MBK1714010.1"/>
    <property type="molecule type" value="Genomic_DNA"/>
</dbReference>
<evidence type="ECO:0000313" key="20">
    <source>
        <dbReference type="EMBL" id="MBK1714010.1"/>
    </source>
</evidence>
<dbReference type="PRINTS" id="PR00344">
    <property type="entry name" value="BCTRLSENSOR"/>
</dbReference>
<dbReference type="InterPro" id="IPR005467">
    <property type="entry name" value="His_kinase_dom"/>
</dbReference>